<name>A0A7U0MGR9_9VIRU</name>
<keyword evidence="5" id="KW-0813">Transport</keyword>
<keyword evidence="9" id="KW-0916">Viral movement protein</keyword>
<feature type="transmembrane region" description="Helical" evidence="13">
    <location>
        <begin position="73"/>
        <end position="90"/>
    </location>
</feature>
<dbReference type="GO" id="GO:0046740">
    <property type="term" value="P:transport of virus in host, cell to cell"/>
    <property type="evidence" value="ECO:0007669"/>
    <property type="project" value="UniProtKB-KW"/>
</dbReference>
<comment type="function">
    <text evidence="1">Plays a role in viral cell-to-cell propagation, by facilitating genome transport to neighboring plant cells through plasmosdesmata,.</text>
</comment>
<evidence type="ECO:0000256" key="3">
    <source>
        <dbReference type="ARBA" id="ARBA00010321"/>
    </source>
</evidence>
<keyword evidence="8 13" id="KW-1133">Transmembrane helix</keyword>
<keyword evidence="11" id="KW-1038">Host endoplasmic reticulum</keyword>
<evidence type="ECO:0000256" key="6">
    <source>
        <dbReference type="ARBA" id="ARBA00022692"/>
    </source>
</evidence>
<dbReference type="Pfam" id="PF01307">
    <property type="entry name" value="Plant_vir_prot"/>
    <property type="match status" value="1"/>
</dbReference>
<keyword evidence="6 13" id="KW-0812">Transmembrane</keyword>
<keyword evidence="10 13" id="KW-0472">Membrane</keyword>
<proteinExistence type="inferred from homology"/>
<dbReference type="EMBL" id="MW246810">
    <property type="protein sequence ID" value="QQX32713.1"/>
    <property type="molecule type" value="Genomic_RNA"/>
</dbReference>
<dbReference type="InterPro" id="IPR001896">
    <property type="entry name" value="Plant_vir_prot"/>
</dbReference>
<evidence type="ECO:0000256" key="1">
    <source>
        <dbReference type="ARBA" id="ARBA00002252"/>
    </source>
</evidence>
<evidence type="ECO:0000256" key="13">
    <source>
        <dbReference type="SAM" id="Phobius"/>
    </source>
</evidence>
<dbReference type="EMBL" id="MW207173">
    <property type="protein sequence ID" value="QQX32736.1"/>
    <property type="molecule type" value="Genomic_RNA"/>
</dbReference>
<evidence type="ECO:0000256" key="9">
    <source>
        <dbReference type="ARBA" id="ARBA00023031"/>
    </source>
</evidence>
<evidence type="ECO:0000256" key="11">
    <source>
        <dbReference type="ARBA" id="ARBA00023184"/>
    </source>
</evidence>
<evidence type="ECO:0000313" key="14">
    <source>
        <dbReference type="EMBL" id="QQX32713.1"/>
    </source>
</evidence>
<gene>
    <name evidence="14" type="primary">TGB2</name>
</gene>
<evidence type="ECO:0000256" key="2">
    <source>
        <dbReference type="ARBA" id="ARBA00004625"/>
    </source>
</evidence>
<evidence type="ECO:0000256" key="8">
    <source>
        <dbReference type="ARBA" id="ARBA00022989"/>
    </source>
</evidence>
<evidence type="ECO:0000256" key="5">
    <source>
        <dbReference type="ARBA" id="ARBA00022448"/>
    </source>
</evidence>
<sequence>MPLSPPPDNTKTFLALAIGVSLAVILFVATRSTLPHVGDNIHHLPHGGRYRDGTKTIDYCSPGRQSPSSSFRGEWYALTVVLGISFYLFLDYKSKVCARCGVSHRCGHTS</sequence>
<evidence type="ECO:0000256" key="10">
    <source>
        <dbReference type="ARBA" id="ARBA00023136"/>
    </source>
</evidence>
<evidence type="ECO:0000256" key="7">
    <source>
        <dbReference type="ARBA" id="ARBA00022870"/>
    </source>
</evidence>
<reference evidence="14" key="1">
    <citation type="journal article" date="2020" name="Front. Microbiol.">
        <title>A Mixed Infection of Helenium Virus S With Two Distinct Isolates of Butterbur Mosaic Virus, One of Which Has a Major Deletion in an Essential Gene.</title>
        <authorList>
            <person name="Hammond J."/>
            <person name="Reinsel M."/>
            <person name="Grinstead S."/>
            <person name="Lockhart B."/>
            <person name="Jordan R."/>
            <person name="Mollov D."/>
        </authorList>
    </citation>
    <scope>NUCLEOTIDE SEQUENCE</scope>
    <source>
        <strain evidence="14">ButMV-A</strain>
    </source>
</reference>
<organism evidence="14">
    <name type="scientific">Butterbur mosaic virus</name>
    <dbReference type="NCBI Taxonomy" id="666859"/>
    <lineage>
        <taxon>Viruses</taxon>
        <taxon>Riboviria</taxon>
        <taxon>Orthornavirae</taxon>
        <taxon>Kitrinoviricota</taxon>
        <taxon>Alsuviricetes</taxon>
        <taxon>Tymovirales</taxon>
        <taxon>Betaflexiviridae</taxon>
        <taxon>Quinvirinae</taxon>
        <taxon>Carlavirus</taxon>
        <taxon>Carlavirus petasitis</taxon>
    </lineage>
</organism>
<evidence type="ECO:0000256" key="12">
    <source>
        <dbReference type="ARBA" id="ARBA00032240"/>
    </source>
</evidence>
<keyword evidence="7" id="KW-1043">Host membrane</keyword>
<protein>
    <recommendedName>
        <fullName evidence="4">Movement protein TGB2</fullName>
    </recommendedName>
    <alternativeName>
        <fullName evidence="12">Triple gene block 2 protein</fullName>
    </alternativeName>
</protein>
<evidence type="ECO:0000256" key="4">
    <source>
        <dbReference type="ARBA" id="ARBA00013304"/>
    </source>
</evidence>
<comment type="similarity">
    <text evidence="3">Belongs to the Tymovirales TGBp2 protein family.</text>
</comment>
<comment type="subcellular location">
    <subcellularLocation>
        <location evidence="2">Host endoplasmic reticulum membrane</location>
    </subcellularLocation>
</comment>
<dbReference type="GO" id="GO:0044167">
    <property type="term" value="C:host cell endoplasmic reticulum membrane"/>
    <property type="evidence" value="ECO:0007669"/>
    <property type="project" value="UniProtKB-SubCell"/>
</dbReference>
<accession>A0A7U0MGR9</accession>
<feature type="transmembrane region" description="Helical" evidence="13">
    <location>
        <begin position="12"/>
        <end position="30"/>
    </location>
</feature>